<dbReference type="EC" id="2.7.1.71" evidence="7"/>
<evidence type="ECO:0000256" key="1">
    <source>
        <dbReference type="ARBA" id="ARBA00022605"/>
    </source>
</evidence>
<feature type="binding site" evidence="7">
    <location>
        <begin position="14"/>
        <end position="19"/>
    </location>
    <ligand>
        <name>ATP</name>
        <dbReference type="ChEBI" id="CHEBI:30616"/>
    </ligand>
</feature>
<dbReference type="GO" id="GO:0004765">
    <property type="term" value="F:shikimate kinase activity"/>
    <property type="evidence" value="ECO:0007669"/>
    <property type="project" value="UniProtKB-UniRule"/>
</dbReference>
<dbReference type="InterPro" id="IPR036388">
    <property type="entry name" value="WH-like_DNA-bd_sf"/>
</dbReference>
<feature type="binding site" evidence="7">
    <location>
        <position position="36"/>
    </location>
    <ligand>
        <name>substrate</name>
    </ligand>
</feature>
<keyword evidence="7" id="KW-0460">Magnesium</keyword>
<dbReference type="Gene3D" id="1.10.10.10">
    <property type="entry name" value="Winged helix-like DNA-binding domain superfamily/Winged helix DNA-binding domain"/>
    <property type="match status" value="1"/>
</dbReference>
<dbReference type="PANTHER" id="PTHR21087">
    <property type="entry name" value="SHIKIMATE KINASE"/>
    <property type="match status" value="1"/>
</dbReference>
<evidence type="ECO:0000256" key="3">
    <source>
        <dbReference type="ARBA" id="ARBA00022741"/>
    </source>
</evidence>
<dbReference type="GO" id="GO:0009073">
    <property type="term" value="P:aromatic amino acid family biosynthetic process"/>
    <property type="evidence" value="ECO:0007669"/>
    <property type="project" value="UniProtKB-KW"/>
</dbReference>
<dbReference type="InterPro" id="IPR000792">
    <property type="entry name" value="Tscrpt_reg_LuxR_C"/>
</dbReference>
<keyword evidence="6 7" id="KW-0057">Aromatic amino acid biosynthesis</keyword>
<sequence>MKKLNRIFIVGQPAAGKAYFGKHLAERLGYQFIDADMGLEHRIGLSINEILGQAGLKQYEHTQEIIFSSLSKQSGVVVGLDCYIGNTLKIRDYLKGACVIFLKVTLETQVRRAGSRHEPLTSEHNFEDMLKALHNERNDYYHQISDVVLSADEGNVNKHIDDILAYLKQNDFTLVKPAELTDKELVYFKYKTDIPVRISKQQAISLRYLSMGKTAKEIAGEMDISYRTVEVYIAQLKEKLECDSNKDLINIYLSKH</sequence>
<dbReference type="SUPFAM" id="SSF46894">
    <property type="entry name" value="C-terminal effector domain of the bipartite response regulators"/>
    <property type="match status" value="1"/>
</dbReference>
<comment type="subunit">
    <text evidence="7">Monomer.</text>
</comment>
<keyword evidence="3 7" id="KW-0547">Nucleotide-binding</keyword>
<dbReference type="AlphaFoldDB" id="A0A378JR30"/>
<dbReference type="PANTHER" id="PTHR21087:SF16">
    <property type="entry name" value="SHIKIMATE KINASE 1, CHLOROPLASTIC"/>
    <property type="match status" value="1"/>
</dbReference>
<dbReference type="Proteomes" id="UP000254968">
    <property type="component" value="Unassembled WGS sequence"/>
</dbReference>
<keyword evidence="10" id="KW-1185">Reference proteome</keyword>
<feature type="binding site" evidence="7">
    <location>
        <position position="116"/>
    </location>
    <ligand>
        <name>ATP</name>
        <dbReference type="ChEBI" id="CHEBI:30616"/>
    </ligand>
</feature>
<comment type="cofactor">
    <cofactor evidence="7">
        <name>Mg(2+)</name>
        <dbReference type="ChEBI" id="CHEBI:18420"/>
    </cofactor>
    <text evidence="7">Binds 1 Mg(2+) ion per subunit.</text>
</comment>
<evidence type="ECO:0000256" key="2">
    <source>
        <dbReference type="ARBA" id="ARBA00022679"/>
    </source>
</evidence>
<accession>A0A378JR30</accession>
<dbReference type="InterPro" id="IPR000623">
    <property type="entry name" value="Shikimate_kinase/TSH1"/>
</dbReference>
<dbReference type="PRINTS" id="PR01100">
    <property type="entry name" value="SHIKIMTKNASE"/>
</dbReference>
<gene>
    <name evidence="9" type="primary">aroK_2</name>
    <name evidence="7" type="synonym">aroK</name>
    <name evidence="9" type="ORF">NCTC13315_03008</name>
</gene>
<dbReference type="InterPro" id="IPR031322">
    <property type="entry name" value="Shikimate/glucono_kinase"/>
</dbReference>
<dbReference type="GO" id="GO:0005524">
    <property type="term" value="F:ATP binding"/>
    <property type="evidence" value="ECO:0007669"/>
    <property type="project" value="UniProtKB-UniRule"/>
</dbReference>
<evidence type="ECO:0000256" key="5">
    <source>
        <dbReference type="ARBA" id="ARBA00022840"/>
    </source>
</evidence>
<feature type="domain" description="HTH luxR-type" evidence="8">
    <location>
        <begin position="191"/>
        <end position="256"/>
    </location>
</feature>
<evidence type="ECO:0000313" key="9">
    <source>
        <dbReference type="EMBL" id="STX55637.1"/>
    </source>
</evidence>
<dbReference type="OrthoDB" id="9800332at2"/>
<comment type="subcellular location">
    <subcellularLocation>
        <location evidence="7">Cytoplasm</location>
    </subcellularLocation>
</comment>
<reference evidence="9 10" key="1">
    <citation type="submission" date="2018-06" db="EMBL/GenBank/DDBJ databases">
        <authorList>
            <consortium name="Pathogen Informatics"/>
            <person name="Doyle S."/>
        </authorList>
    </citation>
    <scope>NUCLEOTIDE SEQUENCE [LARGE SCALE GENOMIC DNA]</scope>
    <source>
        <strain evidence="9 10">NCTC13315</strain>
    </source>
</reference>
<dbReference type="PROSITE" id="PS50043">
    <property type="entry name" value="HTH_LUXR_2"/>
    <property type="match status" value="1"/>
</dbReference>
<dbReference type="PRINTS" id="PR00038">
    <property type="entry name" value="HTHLUXR"/>
</dbReference>
<keyword evidence="4 7" id="KW-0418">Kinase</keyword>
<evidence type="ECO:0000256" key="6">
    <source>
        <dbReference type="ARBA" id="ARBA00023141"/>
    </source>
</evidence>
<dbReference type="GO" id="GO:0005829">
    <property type="term" value="C:cytosol"/>
    <property type="evidence" value="ECO:0007669"/>
    <property type="project" value="TreeGrafter"/>
</dbReference>
<dbReference type="SUPFAM" id="SSF52540">
    <property type="entry name" value="P-loop containing nucleoside triphosphate hydrolases"/>
    <property type="match status" value="1"/>
</dbReference>
<dbReference type="GO" id="GO:0009423">
    <property type="term" value="P:chorismate biosynthetic process"/>
    <property type="evidence" value="ECO:0007669"/>
    <property type="project" value="UniProtKB-UniRule"/>
</dbReference>
<name>A0A378JR30_9GAMM</name>
<dbReference type="SMART" id="SM00421">
    <property type="entry name" value="HTH_LUXR"/>
    <property type="match status" value="1"/>
</dbReference>
<dbReference type="RefSeq" id="WP_115304255.1">
    <property type="nucleotide sequence ID" value="NZ_CAAAHO010000012.1"/>
</dbReference>
<keyword evidence="7" id="KW-0963">Cytoplasm</keyword>
<evidence type="ECO:0000313" key="10">
    <source>
        <dbReference type="Proteomes" id="UP000254968"/>
    </source>
</evidence>
<keyword evidence="2 7" id="KW-0808">Transferase</keyword>
<evidence type="ECO:0000256" key="4">
    <source>
        <dbReference type="ARBA" id="ARBA00022777"/>
    </source>
</evidence>
<dbReference type="GO" id="GO:0006355">
    <property type="term" value="P:regulation of DNA-templated transcription"/>
    <property type="evidence" value="ECO:0007669"/>
    <property type="project" value="InterPro"/>
</dbReference>
<keyword evidence="5 7" id="KW-0067">ATP-binding</keyword>
<dbReference type="InterPro" id="IPR027417">
    <property type="entry name" value="P-loop_NTPase"/>
</dbReference>
<dbReference type="GO" id="GO:0003677">
    <property type="term" value="F:DNA binding"/>
    <property type="evidence" value="ECO:0007669"/>
    <property type="project" value="InterPro"/>
</dbReference>
<organism evidence="9 10">
    <name type="scientific">Legionella beliardensis</name>
    <dbReference type="NCBI Taxonomy" id="91822"/>
    <lineage>
        <taxon>Bacteria</taxon>
        <taxon>Pseudomonadati</taxon>
        <taxon>Pseudomonadota</taxon>
        <taxon>Gammaproteobacteria</taxon>
        <taxon>Legionellales</taxon>
        <taxon>Legionellaceae</taxon>
        <taxon>Legionella</taxon>
    </lineage>
</organism>
<keyword evidence="1 7" id="KW-0028">Amino-acid biosynthesis</keyword>
<comment type="similarity">
    <text evidence="7">Belongs to the shikimate kinase family.</text>
</comment>
<comment type="caution">
    <text evidence="7">Lacks conserved residue(s) required for the propagation of feature annotation.</text>
</comment>
<comment type="function">
    <text evidence="7">Catalyzes the specific phosphorylation of the 3-hydroxyl group of shikimic acid using ATP as a cosubstrate.</text>
</comment>
<dbReference type="Pfam" id="PF01202">
    <property type="entry name" value="SKI"/>
    <property type="match status" value="1"/>
</dbReference>
<dbReference type="HAMAP" id="MF_00109">
    <property type="entry name" value="Shikimate_kinase"/>
    <property type="match status" value="1"/>
</dbReference>
<dbReference type="GO" id="GO:0000287">
    <property type="term" value="F:magnesium ion binding"/>
    <property type="evidence" value="ECO:0007669"/>
    <property type="project" value="UniProtKB-UniRule"/>
</dbReference>
<comment type="catalytic activity">
    <reaction evidence="7">
        <text>shikimate + ATP = 3-phosphoshikimate + ADP + H(+)</text>
        <dbReference type="Rhea" id="RHEA:13121"/>
        <dbReference type="ChEBI" id="CHEBI:15378"/>
        <dbReference type="ChEBI" id="CHEBI:30616"/>
        <dbReference type="ChEBI" id="CHEBI:36208"/>
        <dbReference type="ChEBI" id="CHEBI:145989"/>
        <dbReference type="ChEBI" id="CHEBI:456216"/>
        <dbReference type="EC" id="2.7.1.71"/>
    </reaction>
</comment>
<dbReference type="Gene3D" id="3.40.50.300">
    <property type="entry name" value="P-loop containing nucleotide triphosphate hydrolases"/>
    <property type="match status" value="1"/>
</dbReference>
<feature type="binding site" evidence="7">
    <location>
        <position position="137"/>
    </location>
    <ligand>
        <name>substrate</name>
    </ligand>
</feature>
<dbReference type="InterPro" id="IPR016032">
    <property type="entry name" value="Sig_transdc_resp-reg_C-effctor"/>
</dbReference>
<proteinExistence type="inferred from homology"/>
<keyword evidence="7" id="KW-0479">Metal-binding</keyword>
<evidence type="ECO:0000259" key="8">
    <source>
        <dbReference type="PROSITE" id="PS50043"/>
    </source>
</evidence>
<comment type="pathway">
    <text evidence="7">Metabolic intermediate biosynthesis; chorismate biosynthesis; chorismate from D-erythrose 4-phosphate and phosphoenolpyruvate: step 5/7.</text>
</comment>
<protein>
    <recommendedName>
        <fullName evidence="7">Shikimate kinase</fullName>
        <shortName evidence="7">SK</shortName>
        <ecNumber evidence="7">2.7.1.71</ecNumber>
    </recommendedName>
</protein>
<dbReference type="UniPathway" id="UPA00053">
    <property type="reaction ID" value="UER00088"/>
</dbReference>
<dbReference type="GO" id="GO:0008652">
    <property type="term" value="P:amino acid biosynthetic process"/>
    <property type="evidence" value="ECO:0007669"/>
    <property type="project" value="UniProtKB-KW"/>
</dbReference>
<dbReference type="Pfam" id="PF00196">
    <property type="entry name" value="GerE"/>
    <property type="match status" value="1"/>
</dbReference>
<evidence type="ECO:0000256" key="7">
    <source>
        <dbReference type="HAMAP-Rule" id="MF_00109"/>
    </source>
</evidence>
<dbReference type="EMBL" id="UGNV01000004">
    <property type="protein sequence ID" value="STX55637.1"/>
    <property type="molecule type" value="Genomic_DNA"/>
</dbReference>